<evidence type="ECO:0000256" key="1">
    <source>
        <dbReference type="ARBA" id="ARBA00022527"/>
    </source>
</evidence>
<dbReference type="EMBL" id="CP042266">
    <property type="protein sequence ID" value="QDY77292.1"/>
    <property type="molecule type" value="Genomic_DNA"/>
</dbReference>
<organism evidence="3 4">
    <name type="scientific">Streptomyces qinzhouensis</name>
    <dbReference type="NCBI Taxonomy" id="2599401"/>
    <lineage>
        <taxon>Bacteria</taxon>
        <taxon>Bacillati</taxon>
        <taxon>Actinomycetota</taxon>
        <taxon>Actinomycetes</taxon>
        <taxon>Kitasatosporales</taxon>
        <taxon>Streptomycetaceae</taxon>
        <taxon>Streptomyces</taxon>
    </lineage>
</organism>
<reference evidence="3 4" key="1">
    <citation type="submission" date="2019-07" db="EMBL/GenBank/DDBJ databases">
        <authorList>
            <person name="Zhu P."/>
        </authorList>
    </citation>
    <scope>NUCLEOTIDE SEQUENCE [LARGE SCALE GENOMIC DNA]</scope>
    <source>
        <strain evidence="3 4">SSL-25</strain>
    </source>
</reference>
<dbReference type="GO" id="GO:0004674">
    <property type="term" value="F:protein serine/threonine kinase activity"/>
    <property type="evidence" value="ECO:0007669"/>
    <property type="project" value="UniProtKB-KW"/>
</dbReference>
<dbReference type="Pfam" id="PF13581">
    <property type="entry name" value="HATPase_c_2"/>
    <property type="match status" value="1"/>
</dbReference>
<proteinExistence type="predicted"/>
<keyword evidence="1" id="KW-0418">Kinase</keyword>
<dbReference type="PANTHER" id="PTHR35526">
    <property type="entry name" value="ANTI-SIGMA-F FACTOR RSBW-RELATED"/>
    <property type="match status" value="1"/>
</dbReference>
<dbReference type="SUPFAM" id="SSF55874">
    <property type="entry name" value="ATPase domain of HSP90 chaperone/DNA topoisomerase II/histidine kinase"/>
    <property type="match status" value="1"/>
</dbReference>
<dbReference type="InterPro" id="IPR003594">
    <property type="entry name" value="HATPase_dom"/>
</dbReference>
<keyword evidence="4" id="KW-1185">Reference proteome</keyword>
<dbReference type="KEGG" id="sqz:FQU76_13070"/>
<keyword evidence="1" id="KW-0808">Transferase</keyword>
<dbReference type="Proteomes" id="UP000320580">
    <property type="component" value="Chromosome"/>
</dbReference>
<sequence>MKANTTVVDSTAIWTRRWARNSRNVAKARAELGAVLGEWGLQALADPALVVLSELITNAVRHARTASGREIETRCRREADGVRIEVHDADEQRPRHREPGETGGYGLVLVEALSVTWGVDDRDGVGKVVWALVVPRGDNGAPREGR</sequence>
<evidence type="ECO:0000259" key="2">
    <source>
        <dbReference type="Pfam" id="PF13581"/>
    </source>
</evidence>
<evidence type="ECO:0000313" key="3">
    <source>
        <dbReference type="EMBL" id="QDY77292.1"/>
    </source>
</evidence>
<evidence type="ECO:0000313" key="4">
    <source>
        <dbReference type="Proteomes" id="UP000320580"/>
    </source>
</evidence>
<protein>
    <submittedName>
        <fullName evidence="3">ATP-binding protein</fullName>
    </submittedName>
</protein>
<gene>
    <name evidence="3" type="ORF">FQU76_13070</name>
</gene>
<keyword evidence="1" id="KW-0723">Serine/threonine-protein kinase</keyword>
<dbReference type="PANTHER" id="PTHR35526:SF3">
    <property type="entry name" value="ANTI-SIGMA-F FACTOR RSBW"/>
    <property type="match status" value="1"/>
</dbReference>
<name>A0A5B8IGI3_9ACTN</name>
<accession>A0A5B8IGI3</accession>
<feature type="domain" description="Histidine kinase/HSP90-like ATPase" evidence="2">
    <location>
        <begin position="22"/>
        <end position="130"/>
    </location>
</feature>
<dbReference type="GO" id="GO:0005524">
    <property type="term" value="F:ATP binding"/>
    <property type="evidence" value="ECO:0007669"/>
    <property type="project" value="UniProtKB-KW"/>
</dbReference>
<dbReference type="InterPro" id="IPR036890">
    <property type="entry name" value="HATPase_C_sf"/>
</dbReference>
<dbReference type="Gene3D" id="3.30.565.10">
    <property type="entry name" value="Histidine kinase-like ATPase, C-terminal domain"/>
    <property type="match status" value="1"/>
</dbReference>
<keyword evidence="3" id="KW-0067">ATP-binding</keyword>
<dbReference type="AlphaFoldDB" id="A0A5B8IGI3"/>
<keyword evidence="3" id="KW-0547">Nucleotide-binding</keyword>
<dbReference type="CDD" id="cd16936">
    <property type="entry name" value="HATPase_RsbW-like"/>
    <property type="match status" value="1"/>
</dbReference>
<dbReference type="OrthoDB" id="4251531at2"/>
<dbReference type="InterPro" id="IPR050267">
    <property type="entry name" value="Anti-sigma-factor_SerPK"/>
</dbReference>